<protein>
    <submittedName>
        <fullName evidence="2">Glycerophosphodiester phosphodiesterase family protein</fullName>
    </submittedName>
</protein>
<dbReference type="InterPro" id="IPR030395">
    <property type="entry name" value="GP_PDE_dom"/>
</dbReference>
<comment type="caution">
    <text evidence="2">The sequence shown here is derived from an EMBL/GenBank/DDBJ whole genome shotgun (WGS) entry which is preliminary data.</text>
</comment>
<organism evidence="2 3">
    <name type="scientific">Sinomonas halotolerans</name>
    <dbReference type="NCBI Taxonomy" id="1644133"/>
    <lineage>
        <taxon>Bacteria</taxon>
        <taxon>Bacillati</taxon>
        <taxon>Actinomycetota</taxon>
        <taxon>Actinomycetes</taxon>
        <taxon>Micrococcales</taxon>
        <taxon>Micrococcaceae</taxon>
        <taxon>Sinomonas</taxon>
    </lineage>
</organism>
<dbReference type="Proteomes" id="UP001422074">
    <property type="component" value="Unassembled WGS sequence"/>
</dbReference>
<dbReference type="PANTHER" id="PTHR46320">
    <property type="entry name" value="GLYCEROPHOSPHODIESTER PHOSPHODIESTERASE 1"/>
    <property type="match status" value="1"/>
</dbReference>
<dbReference type="RefSeq" id="WP_345885836.1">
    <property type="nucleotide sequence ID" value="NZ_JBDFRB010000013.1"/>
</dbReference>
<evidence type="ECO:0000313" key="3">
    <source>
        <dbReference type="Proteomes" id="UP001422074"/>
    </source>
</evidence>
<proteinExistence type="predicted"/>
<dbReference type="PROSITE" id="PS51704">
    <property type="entry name" value="GP_PDE"/>
    <property type="match status" value="1"/>
</dbReference>
<reference evidence="2 3" key="1">
    <citation type="submission" date="2024-05" db="EMBL/GenBank/DDBJ databases">
        <title>Sinomonas sp. nov., isolated from a waste landfill.</title>
        <authorList>
            <person name="Zhao Y."/>
        </authorList>
    </citation>
    <scope>NUCLEOTIDE SEQUENCE [LARGE SCALE GENOMIC DNA]</scope>
    <source>
        <strain evidence="2 3">CCTCC AB2014300</strain>
    </source>
</reference>
<dbReference type="InterPro" id="IPR017946">
    <property type="entry name" value="PLC-like_Pdiesterase_TIM-brl"/>
</dbReference>
<gene>
    <name evidence="2" type="ORF">ABCQ75_13040</name>
</gene>
<name>A0ABU9X1X2_9MICC</name>
<evidence type="ECO:0000259" key="1">
    <source>
        <dbReference type="PROSITE" id="PS51704"/>
    </source>
</evidence>
<feature type="domain" description="GP-PDE" evidence="1">
    <location>
        <begin position="11"/>
        <end position="113"/>
    </location>
</feature>
<evidence type="ECO:0000313" key="2">
    <source>
        <dbReference type="EMBL" id="MEN2745454.1"/>
    </source>
</evidence>
<dbReference type="Gene3D" id="3.20.20.190">
    <property type="entry name" value="Phosphatidylinositol (PI) phosphodiesterase"/>
    <property type="match status" value="1"/>
</dbReference>
<dbReference type="Pfam" id="PF03009">
    <property type="entry name" value="GDPD"/>
    <property type="match status" value="1"/>
</dbReference>
<keyword evidence="3" id="KW-1185">Reference proteome</keyword>
<accession>A0ABU9X1X2</accession>
<dbReference type="SUPFAM" id="SSF51695">
    <property type="entry name" value="PLC-like phosphodiesterases"/>
    <property type="match status" value="1"/>
</dbReference>
<dbReference type="PANTHER" id="PTHR46320:SF1">
    <property type="entry name" value="GLYCEROPHOSPHODIESTER PHOSPHODIESTERASE 1"/>
    <property type="match status" value="1"/>
</dbReference>
<dbReference type="EMBL" id="JBDFRB010000013">
    <property type="protein sequence ID" value="MEN2745454.1"/>
    <property type="molecule type" value="Genomic_DNA"/>
</dbReference>
<sequence>MQLAFPLAGGPWISAHRGSTDTAGENTLKAFAAAVANGAQMVELDLHPCLDGSLVVVHDVTLGRTTTGTGPVAEASPEHCAQLGLPTLEDVLDWSRGRAVLNLDTRNYPGVPG</sequence>